<proteinExistence type="predicted"/>
<comment type="caution">
    <text evidence="1">The sequence shown here is derived from an EMBL/GenBank/DDBJ whole genome shotgun (WGS) entry which is preliminary data.</text>
</comment>
<feature type="non-terminal residue" evidence="1">
    <location>
        <position position="1"/>
    </location>
</feature>
<protein>
    <submittedName>
        <fullName evidence="1">Uncharacterized protein</fullName>
    </submittedName>
</protein>
<accession>A0ABU3XHH0</accession>
<evidence type="ECO:0000313" key="2">
    <source>
        <dbReference type="Proteomes" id="UP001287282"/>
    </source>
</evidence>
<feature type="non-terminal residue" evidence="1">
    <location>
        <position position="85"/>
    </location>
</feature>
<name>A0ABU3XHH0_9BACI</name>
<dbReference type="Proteomes" id="UP001287282">
    <property type="component" value="Unassembled WGS sequence"/>
</dbReference>
<evidence type="ECO:0000313" key="1">
    <source>
        <dbReference type="EMBL" id="MDV2687324.1"/>
    </source>
</evidence>
<dbReference type="EMBL" id="JAWJBA010000587">
    <property type="protein sequence ID" value="MDV2687324.1"/>
    <property type="molecule type" value="Genomic_DNA"/>
</dbReference>
<organism evidence="1 2">
    <name type="scientific">Alkalihalophilus lindianensis</name>
    <dbReference type="NCBI Taxonomy" id="1630542"/>
    <lineage>
        <taxon>Bacteria</taxon>
        <taxon>Bacillati</taxon>
        <taxon>Bacillota</taxon>
        <taxon>Bacilli</taxon>
        <taxon>Bacillales</taxon>
        <taxon>Bacillaceae</taxon>
        <taxon>Alkalihalophilus</taxon>
    </lineage>
</organism>
<reference evidence="1 2" key="1">
    <citation type="submission" date="2023-10" db="EMBL/GenBank/DDBJ databases">
        <title>Screening of Alkalihalobacillus lindianensis BZ-TG-R113 and Its Alleviation of Salt Stress on Rapeseed Growth.</title>
        <authorList>
            <person name="Zhao B."/>
            <person name="Guo T."/>
        </authorList>
    </citation>
    <scope>NUCLEOTIDE SEQUENCE [LARGE SCALE GENOMIC DNA]</scope>
    <source>
        <strain evidence="1 2">BZ-TG-R113</strain>
    </source>
</reference>
<sequence length="85" mass="10170">IYWQDTIKITLKIPKSNSVVMLQQAVLSRVFMDKYIDQLIFDHSEKIKALMFFLATENKNGKYSFFINIVSRMFLEFVFRMYASK</sequence>
<keyword evidence="2" id="KW-1185">Reference proteome</keyword>
<gene>
    <name evidence="1" type="ORF">RYX56_23545</name>
</gene>